<gene>
    <name evidence="2" type="ORF">AMECASPLE_018387</name>
</gene>
<evidence type="ECO:0000313" key="2">
    <source>
        <dbReference type="EMBL" id="MEQ2299766.1"/>
    </source>
</evidence>
<keyword evidence="3" id="KW-1185">Reference proteome</keyword>
<sequence>MMSGSGRLCLLFCLLLTVFYPRWRYSMVVGSCDRCITLNLITGEFKQSLLPALLRLSVNRLWLPQCPGFHSSSLPGSKACTKIQVVLSRQLPTGGFLAPRPPHP</sequence>
<protein>
    <recommendedName>
        <fullName evidence="4">Secreted protein</fullName>
    </recommendedName>
</protein>
<organism evidence="2 3">
    <name type="scientific">Ameca splendens</name>
    <dbReference type="NCBI Taxonomy" id="208324"/>
    <lineage>
        <taxon>Eukaryota</taxon>
        <taxon>Metazoa</taxon>
        <taxon>Chordata</taxon>
        <taxon>Craniata</taxon>
        <taxon>Vertebrata</taxon>
        <taxon>Euteleostomi</taxon>
        <taxon>Actinopterygii</taxon>
        <taxon>Neopterygii</taxon>
        <taxon>Teleostei</taxon>
        <taxon>Neoteleostei</taxon>
        <taxon>Acanthomorphata</taxon>
        <taxon>Ovalentaria</taxon>
        <taxon>Atherinomorphae</taxon>
        <taxon>Cyprinodontiformes</taxon>
        <taxon>Goodeidae</taxon>
        <taxon>Ameca</taxon>
    </lineage>
</organism>
<keyword evidence="1" id="KW-0732">Signal</keyword>
<dbReference type="Proteomes" id="UP001469553">
    <property type="component" value="Unassembled WGS sequence"/>
</dbReference>
<accession>A0ABV0Z1D9</accession>
<name>A0ABV0Z1D9_9TELE</name>
<evidence type="ECO:0000256" key="1">
    <source>
        <dbReference type="SAM" id="SignalP"/>
    </source>
</evidence>
<evidence type="ECO:0000313" key="3">
    <source>
        <dbReference type="Proteomes" id="UP001469553"/>
    </source>
</evidence>
<comment type="caution">
    <text evidence="2">The sequence shown here is derived from an EMBL/GenBank/DDBJ whole genome shotgun (WGS) entry which is preliminary data.</text>
</comment>
<reference evidence="2 3" key="1">
    <citation type="submission" date="2021-06" db="EMBL/GenBank/DDBJ databases">
        <authorList>
            <person name="Palmer J.M."/>
        </authorList>
    </citation>
    <scope>NUCLEOTIDE SEQUENCE [LARGE SCALE GENOMIC DNA]</scope>
    <source>
        <strain evidence="2 3">AS_MEX2019</strain>
        <tissue evidence="2">Muscle</tissue>
    </source>
</reference>
<feature type="signal peptide" evidence="1">
    <location>
        <begin position="1"/>
        <end position="24"/>
    </location>
</feature>
<proteinExistence type="predicted"/>
<dbReference type="EMBL" id="JAHRIP010048453">
    <property type="protein sequence ID" value="MEQ2299766.1"/>
    <property type="molecule type" value="Genomic_DNA"/>
</dbReference>
<evidence type="ECO:0008006" key="4">
    <source>
        <dbReference type="Google" id="ProtNLM"/>
    </source>
</evidence>
<feature type="chain" id="PRO_5046828530" description="Secreted protein" evidence="1">
    <location>
        <begin position="25"/>
        <end position="104"/>
    </location>
</feature>